<dbReference type="EMBL" id="JADAQX010000709">
    <property type="protein sequence ID" value="KAF8819528.1"/>
    <property type="molecule type" value="Genomic_DNA"/>
</dbReference>
<keyword evidence="2" id="KW-1185">Reference proteome</keyword>
<evidence type="ECO:0000313" key="1">
    <source>
        <dbReference type="EMBL" id="KAF8819528.1"/>
    </source>
</evidence>
<accession>A0ABQ7J6E1</accession>
<comment type="caution">
    <text evidence="1">The sequence shown here is derived from an EMBL/GenBank/DDBJ whole genome shotgun (WGS) entry which is preliminary data.</text>
</comment>
<evidence type="ECO:0000313" key="2">
    <source>
        <dbReference type="Proteomes" id="UP000823046"/>
    </source>
</evidence>
<sequence length="66" mass="7270">MVNSSTFAFAKLLVLPRIPGLTEIRLVAVPFSLLKYFWQIGQLGFSSSICTEERTEAAVTAPTLHT</sequence>
<proteinExistence type="predicted"/>
<protein>
    <submittedName>
        <fullName evidence="1">Uncharacterized protein</fullName>
    </submittedName>
</protein>
<gene>
    <name evidence="1" type="ORF">IE077_000890</name>
</gene>
<dbReference type="Proteomes" id="UP000823046">
    <property type="component" value="Unassembled WGS sequence"/>
</dbReference>
<organism evidence="1 2">
    <name type="scientific">Cardiosporidium cionae</name>
    <dbReference type="NCBI Taxonomy" id="476202"/>
    <lineage>
        <taxon>Eukaryota</taxon>
        <taxon>Sar</taxon>
        <taxon>Alveolata</taxon>
        <taxon>Apicomplexa</taxon>
        <taxon>Aconoidasida</taxon>
        <taxon>Nephromycida</taxon>
        <taxon>Cardiosporidium</taxon>
    </lineage>
</organism>
<reference evidence="1 2" key="1">
    <citation type="journal article" date="2020" name="bioRxiv">
        <title>Metabolic contributions of an alphaproteobacterial endosymbiont in the apicomplexan Cardiosporidium cionae.</title>
        <authorList>
            <person name="Hunter E.S."/>
            <person name="Paight C.J."/>
            <person name="Lane C.E."/>
        </authorList>
    </citation>
    <scope>NUCLEOTIDE SEQUENCE [LARGE SCALE GENOMIC DNA]</scope>
    <source>
        <strain evidence="1">ESH_2018</strain>
    </source>
</reference>
<name>A0ABQ7J6E1_9APIC</name>